<feature type="transmembrane region" description="Helical" evidence="1">
    <location>
        <begin position="109"/>
        <end position="130"/>
    </location>
</feature>
<gene>
    <name evidence="2" type="ORF">VNO77_03267</name>
</gene>
<keyword evidence="3" id="KW-1185">Reference proteome</keyword>
<keyword evidence="1" id="KW-0812">Transmembrane</keyword>
<keyword evidence="1" id="KW-1133">Transmembrane helix</keyword>
<evidence type="ECO:0000313" key="2">
    <source>
        <dbReference type="EMBL" id="KAK7361219.1"/>
    </source>
</evidence>
<organism evidence="2 3">
    <name type="scientific">Canavalia gladiata</name>
    <name type="common">Sword bean</name>
    <name type="synonym">Dolichos gladiatus</name>
    <dbReference type="NCBI Taxonomy" id="3824"/>
    <lineage>
        <taxon>Eukaryota</taxon>
        <taxon>Viridiplantae</taxon>
        <taxon>Streptophyta</taxon>
        <taxon>Embryophyta</taxon>
        <taxon>Tracheophyta</taxon>
        <taxon>Spermatophyta</taxon>
        <taxon>Magnoliopsida</taxon>
        <taxon>eudicotyledons</taxon>
        <taxon>Gunneridae</taxon>
        <taxon>Pentapetalae</taxon>
        <taxon>rosids</taxon>
        <taxon>fabids</taxon>
        <taxon>Fabales</taxon>
        <taxon>Fabaceae</taxon>
        <taxon>Papilionoideae</taxon>
        <taxon>50 kb inversion clade</taxon>
        <taxon>NPAAA clade</taxon>
        <taxon>indigoferoid/millettioid clade</taxon>
        <taxon>Phaseoleae</taxon>
        <taxon>Canavalia</taxon>
    </lineage>
</organism>
<accession>A0AAN9R7Z6</accession>
<name>A0AAN9R7Z6_CANGL</name>
<protein>
    <submittedName>
        <fullName evidence="2">Uncharacterized protein</fullName>
    </submittedName>
</protein>
<reference evidence="2 3" key="1">
    <citation type="submission" date="2024-01" db="EMBL/GenBank/DDBJ databases">
        <title>The genomes of 5 underutilized Papilionoideae crops provide insights into root nodulation and disease resistanc.</title>
        <authorList>
            <person name="Jiang F."/>
        </authorList>
    </citation>
    <scope>NUCLEOTIDE SEQUENCE [LARGE SCALE GENOMIC DNA]</scope>
    <source>
        <strain evidence="2">LVBAO_FW01</strain>
        <tissue evidence="2">Leaves</tissue>
    </source>
</reference>
<evidence type="ECO:0000256" key="1">
    <source>
        <dbReference type="SAM" id="Phobius"/>
    </source>
</evidence>
<dbReference type="Proteomes" id="UP001367508">
    <property type="component" value="Unassembled WGS sequence"/>
</dbReference>
<feature type="transmembrane region" description="Helical" evidence="1">
    <location>
        <begin position="213"/>
        <end position="237"/>
    </location>
</feature>
<dbReference type="AlphaFoldDB" id="A0AAN9R7Z6"/>
<sequence length="241" mass="27996">MNPKCDQAVRTCLYNINHGFANDEDWNKNRDAGLLHSKVKILIQVLWTKRVSSLKLCKERLILATSPSAFSRLHVVCFIVQELHEFHFLSVTLLWSLLYHRKLRMDEILVMQSGFIIRILGYATLMISFADPASKNKIKMQKPGEQTLRLNLARNSWLRFSHISLLHFCHDRTTVFMKVRVGNRFCGALEAYIIRSRVLPLLLIEAQYRRINGFFLCSFLVPLRVYVLNLGLFSPVFSPTN</sequence>
<comment type="caution">
    <text evidence="2">The sequence shown here is derived from an EMBL/GenBank/DDBJ whole genome shotgun (WGS) entry which is preliminary data.</text>
</comment>
<keyword evidence="1" id="KW-0472">Membrane</keyword>
<dbReference type="EMBL" id="JAYMYQ010000001">
    <property type="protein sequence ID" value="KAK7361219.1"/>
    <property type="molecule type" value="Genomic_DNA"/>
</dbReference>
<proteinExistence type="predicted"/>
<evidence type="ECO:0000313" key="3">
    <source>
        <dbReference type="Proteomes" id="UP001367508"/>
    </source>
</evidence>